<dbReference type="GO" id="GO:1990904">
    <property type="term" value="C:ribonucleoprotein complex"/>
    <property type="evidence" value="ECO:0007669"/>
    <property type="project" value="UniProtKB-KW"/>
</dbReference>
<keyword evidence="5" id="KW-0934">Plastid</keyword>
<reference evidence="5" key="2">
    <citation type="journal article" date="2019" name="Mol. Phylogenet. Evol.">
        <title>Reassessment of the classification of bryopsidales (chlorophyta) based on chloroplast phylogenomic analyses.</title>
        <authorList>
            <person name="Cremen M.C."/>
            <person name="Leliaert F."/>
            <person name="West J."/>
            <person name="Lam D.W."/>
            <person name="Shimada S."/>
            <person name="Lopez-Bautista J.M."/>
            <person name="Verbruggen H."/>
        </authorList>
    </citation>
    <scope>NUCLEOTIDE SEQUENCE</scope>
</reference>
<feature type="domain" description="Small ribosomal subunit protein uS7" evidence="4">
    <location>
        <begin position="22"/>
        <end position="151"/>
    </location>
</feature>
<dbReference type="Pfam" id="PF00177">
    <property type="entry name" value="Ribosomal_S7"/>
    <property type="match status" value="1"/>
</dbReference>
<proteinExistence type="inferred from homology"/>
<dbReference type="InterPro" id="IPR036823">
    <property type="entry name" value="Ribosomal_uS7_dom_sf"/>
</dbReference>
<dbReference type="GO" id="GO:0006412">
    <property type="term" value="P:translation"/>
    <property type="evidence" value="ECO:0007669"/>
    <property type="project" value="InterPro"/>
</dbReference>
<dbReference type="InterPro" id="IPR000235">
    <property type="entry name" value="Ribosomal_uS7"/>
</dbReference>
<dbReference type="GO" id="GO:0005840">
    <property type="term" value="C:ribosome"/>
    <property type="evidence" value="ECO:0007669"/>
    <property type="project" value="UniProtKB-KW"/>
</dbReference>
<dbReference type="InterPro" id="IPR023798">
    <property type="entry name" value="Ribosomal_uS7_dom"/>
</dbReference>
<keyword evidence="2 5" id="KW-0689">Ribosomal protein</keyword>
<evidence type="ECO:0000256" key="2">
    <source>
        <dbReference type="ARBA" id="ARBA00022980"/>
    </source>
</evidence>
<gene>
    <name evidence="5" type="primary">rps7</name>
</gene>
<dbReference type="AlphaFoldDB" id="A0A386AXI9"/>
<dbReference type="SUPFAM" id="SSF47973">
    <property type="entry name" value="Ribosomal protein S7"/>
    <property type="match status" value="1"/>
</dbReference>
<evidence type="ECO:0000259" key="4">
    <source>
        <dbReference type="Pfam" id="PF00177"/>
    </source>
</evidence>
<dbReference type="PANTHER" id="PTHR11205">
    <property type="entry name" value="RIBOSOMAL PROTEIN S7"/>
    <property type="match status" value="1"/>
</dbReference>
<organism evidence="5">
    <name type="scientific">Halimeda micronesica</name>
    <dbReference type="NCBI Taxonomy" id="170426"/>
    <lineage>
        <taxon>Eukaryota</taxon>
        <taxon>Viridiplantae</taxon>
        <taxon>Chlorophyta</taxon>
        <taxon>core chlorophytes</taxon>
        <taxon>Ulvophyceae</taxon>
        <taxon>TCBD clade</taxon>
        <taxon>Bryopsidales</taxon>
        <taxon>Halimedineae</taxon>
        <taxon>Halimedaceae</taxon>
        <taxon>Halimedeae</taxon>
        <taxon>Halimeda</taxon>
    </lineage>
</organism>
<keyword evidence="5" id="KW-0150">Chloroplast</keyword>
<geneLocation type="chloroplast" evidence="5"/>
<dbReference type="PIRSF" id="PIRSF002122">
    <property type="entry name" value="RPS7p_RPS7a_RPS5e_RPS7o"/>
    <property type="match status" value="1"/>
</dbReference>
<evidence type="ECO:0000313" key="5">
    <source>
        <dbReference type="EMBL" id="AYC64068.1"/>
    </source>
</evidence>
<reference evidence="5" key="1">
    <citation type="submission" date="2018-07" db="EMBL/GenBank/DDBJ databases">
        <authorList>
            <person name="Quirk P.G."/>
            <person name="Krulwich T.A."/>
        </authorList>
    </citation>
    <scope>NUCLEOTIDE SEQUENCE</scope>
</reference>
<accession>A0A386AXI9</accession>
<dbReference type="Gene3D" id="1.10.455.10">
    <property type="entry name" value="Ribosomal protein S7 domain"/>
    <property type="match status" value="1"/>
</dbReference>
<protein>
    <submittedName>
        <fullName evidence="5">Ribosomal protein S7</fullName>
    </submittedName>
</protein>
<evidence type="ECO:0000256" key="1">
    <source>
        <dbReference type="ARBA" id="ARBA00007151"/>
    </source>
</evidence>
<evidence type="ECO:0000256" key="3">
    <source>
        <dbReference type="ARBA" id="ARBA00023274"/>
    </source>
</evidence>
<comment type="similarity">
    <text evidence="1">Belongs to the universal ribosomal protein uS7 family.</text>
</comment>
<name>A0A386AXI9_9CHLO</name>
<sequence length="153" mass="17551">MARTKQLPKNYISISDSEISLSSFTIQMIKQRLMRHGKKQLAARILQKSLNHIKNKTKQDPLLIIENGIRNTTPPIEIRTRRIGGAVYTIPIELSLDRGIPRAIRWILISAKKRAGNTLDLNLAQEFIDASNKRGDAFYKKEQIQKLSQQNNF</sequence>
<keyword evidence="3" id="KW-0687">Ribonucleoprotein</keyword>
<dbReference type="EMBL" id="MH591088">
    <property type="protein sequence ID" value="AYC64068.1"/>
    <property type="molecule type" value="Genomic_DNA"/>
</dbReference>